<protein>
    <recommendedName>
        <fullName evidence="7">Mce-associated membrane protein</fullName>
    </recommendedName>
</protein>
<keyword evidence="2 4" id="KW-0472">Membrane</keyword>
<evidence type="ECO:0000256" key="1">
    <source>
        <dbReference type="ARBA" id="ARBA00004370"/>
    </source>
</evidence>
<comment type="caution">
    <text evidence="5">The sequence shown here is derived from an EMBL/GenBank/DDBJ whole genome shotgun (WGS) entry which is preliminary data.</text>
</comment>
<evidence type="ECO:0008006" key="7">
    <source>
        <dbReference type="Google" id="ProtNLM"/>
    </source>
</evidence>
<evidence type="ECO:0000256" key="4">
    <source>
        <dbReference type="SAM" id="Phobius"/>
    </source>
</evidence>
<evidence type="ECO:0000256" key="2">
    <source>
        <dbReference type="ARBA" id="ARBA00023136"/>
    </source>
</evidence>
<comment type="subcellular location">
    <subcellularLocation>
        <location evidence="1">Membrane</location>
    </subcellularLocation>
</comment>
<accession>A0A7K0CUM3</accession>
<dbReference type="GO" id="GO:0016020">
    <property type="term" value="C:membrane"/>
    <property type="evidence" value="ECO:0007669"/>
    <property type="project" value="UniProtKB-SubCell"/>
</dbReference>
<dbReference type="PANTHER" id="PTHR37042:SF4">
    <property type="entry name" value="OUTER MEMBRANE PROTEIN RV1973"/>
    <property type="match status" value="1"/>
</dbReference>
<dbReference type="EMBL" id="WEGK01000001">
    <property type="protein sequence ID" value="MQY17083.1"/>
    <property type="molecule type" value="Genomic_DNA"/>
</dbReference>
<sequence>MGTATDDKTDEQAVADKADGVAKAEAADKADAAEKAAPPREPRQPLTLAIRLSTVLTTLVIVALLVLSVVFGWLYFSARSTISDTSARAADDKHATDIASKYAVGASTIDYHDVKGWIARLKDGTNPQLSAKFDATAPQLEQILLPLQWTSKATPLSAAVTSESGGIYKVNAYLNVNSTSAQTPDGAQTTVTYSLTIDRDSGWKITDVGGLENALPTK</sequence>
<keyword evidence="4" id="KW-0812">Transmembrane</keyword>
<keyword evidence="4" id="KW-1133">Transmembrane helix</keyword>
<evidence type="ECO:0000256" key="3">
    <source>
        <dbReference type="SAM" id="MobiDB-lite"/>
    </source>
</evidence>
<name>A0A7K0CUM3_9NOCA</name>
<keyword evidence="6" id="KW-1185">Reference proteome</keyword>
<gene>
    <name evidence="5" type="ORF">NRB20_01460</name>
</gene>
<proteinExistence type="predicted"/>
<dbReference type="AlphaFoldDB" id="A0A7K0CUM3"/>
<organism evidence="5 6">
    <name type="scientific">Nocardia macrotermitis</name>
    <dbReference type="NCBI Taxonomy" id="2585198"/>
    <lineage>
        <taxon>Bacteria</taxon>
        <taxon>Bacillati</taxon>
        <taxon>Actinomycetota</taxon>
        <taxon>Actinomycetes</taxon>
        <taxon>Mycobacteriales</taxon>
        <taxon>Nocardiaceae</taxon>
        <taxon>Nocardia</taxon>
    </lineage>
</organism>
<reference evidence="5 6" key="1">
    <citation type="submission" date="2019-10" db="EMBL/GenBank/DDBJ databases">
        <title>Nocardia macrotermitis sp. nov. and Nocardia aurantia sp. nov., isolated from the gut of fungus growing-termite Macrotermes natalensis.</title>
        <authorList>
            <person name="Benndorf R."/>
            <person name="Schwitalla J."/>
            <person name="Martin K."/>
            <person name="De Beer W."/>
            <person name="Kaster A.-K."/>
            <person name="Vollmers J."/>
            <person name="Poulsen M."/>
            <person name="Beemelmanns C."/>
        </authorList>
    </citation>
    <scope>NUCLEOTIDE SEQUENCE [LARGE SCALE GENOMIC DNA]</scope>
    <source>
        <strain evidence="5 6">RB20</strain>
    </source>
</reference>
<dbReference type="RefSeq" id="WP_227833095.1">
    <property type="nucleotide sequence ID" value="NZ_WEGK01000001.1"/>
</dbReference>
<dbReference type="PANTHER" id="PTHR37042">
    <property type="entry name" value="OUTER MEMBRANE PROTEIN RV1973"/>
    <property type="match status" value="1"/>
</dbReference>
<evidence type="ECO:0000313" key="6">
    <source>
        <dbReference type="Proteomes" id="UP000438448"/>
    </source>
</evidence>
<evidence type="ECO:0000313" key="5">
    <source>
        <dbReference type="EMBL" id="MQY17083.1"/>
    </source>
</evidence>
<dbReference type="Proteomes" id="UP000438448">
    <property type="component" value="Unassembled WGS sequence"/>
</dbReference>
<feature type="transmembrane region" description="Helical" evidence="4">
    <location>
        <begin position="48"/>
        <end position="76"/>
    </location>
</feature>
<feature type="region of interest" description="Disordered" evidence="3">
    <location>
        <begin position="1"/>
        <end position="41"/>
    </location>
</feature>